<evidence type="ECO:0000259" key="17">
    <source>
        <dbReference type="Pfam" id="PF00593"/>
    </source>
</evidence>
<evidence type="ECO:0000256" key="12">
    <source>
        <dbReference type="ARBA" id="ARBA00023170"/>
    </source>
</evidence>
<dbReference type="PANTHER" id="PTHR32552:SF74">
    <property type="entry name" value="HYDROXAMATE SIDEROPHORE RECEPTOR FHUE"/>
    <property type="match status" value="1"/>
</dbReference>
<evidence type="ECO:0000256" key="8">
    <source>
        <dbReference type="ARBA" id="ARBA00023004"/>
    </source>
</evidence>
<evidence type="ECO:0000256" key="4">
    <source>
        <dbReference type="ARBA" id="ARBA00022452"/>
    </source>
</evidence>
<dbReference type="InterPro" id="IPR000531">
    <property type="entry name" value="Beta-barrel_TonB"/>
</dbReference>
<dbReference type="SUPFAM" id="SSF56935">
    <property type="entry name" value="Porins"/>
    <property type="match status" value="1"/>
</dbReference>
<keyword evidence="5" id="KW-0410">Iron transport</keyword>
<dbReference type="InterPro" id="IPR036942">
    <property type="entry name" value="Beta-barrel_TonB_sf"/>
</dbReference>
<dbReference type="NCBIfam" id="TIGR01783">
    <property type="entry name" value="TonB-siderophor"/>
    <property type="match status" value="1"/>
</dbReference>
<feature type="compositionally biased region" description="Polar residues" evidence="16">
    <location>
        <begin position="66"/>
        <end position="93"/>
    </location>
</feature>
<evidence type="ECO:0000256" key="13">
    <source>
        <dbReference type="ARBA" id="ARBA00023237"/>
    </source>
</evidence>
<feature type="region of interest" description="Disordered" evidence="16">
    <location>
        <begin position="54"/>
        <end position="93"/>
    </location>
</feature>
<dbReference type="InterPro" id="IPR037066">
    <property type="entry name" value="Plug_dom_sf"/>
</dbReference>
<evidence type="ECO:0000313" key="20">
    <source>
        <dbReference type="Proteomes" id="UP000216020"/>
    </source>
</evidence>
<organism evidence="19 20">
    <name type="scientific">Bordetella genomosp. 10</name>
    <dbReference type="NCBI Taxonomy" id="1416804"/>
    <lineage>
        <taxon>Bacteria</taxon>
        <taxon>Pseudomonadati</taxon>
        <taxon>Pseudomonadota</taxon>
        <taxon>Betaproteobacteria</taxon>
        <taxon>Burkholderiales</taxon>
        <taxon>Alcaligenaceae</taxon>
        <taxon>Bordetella</taxon>
    </lineage>
</organism>
<evidence type="ECO:0000313" key="19">
    <source>
        <dbReference type="EMBL" id="OZI34021.1"/>
    </source>
</evidence>
<dbReference type="AlphaFoldDB" id="A0A261SAC2"/>
<comment type="caution">
    <text evidence="19">The sequence shown here is derived from an EMBL/GenBank/DDBJ whole genome shotgun (WGS) entry which is preliminary data.</text>
</comment>
<keyword evidence="3 14" id="KW-0813">Transport</keyword>
<reference evidence="20" key="1">
    <citation type="submission" date="2017-05" db="EMBL/GenBank/DDBJ databases">
        <title>Complete and WGS of Bordetella genogroups.</title>
        <authorList>
            <person name="Spilker T."/>
            <person name="Lipuma J."/>
        </authorList>
    </citation>
    <scope>NUCLEOTIDE SEQUENCE [LARGE SCALE GENOMIC DNA]</scope>
    <source>
        <strain evidence="20">AU16122</strain>
    </source>
</reference>
<evidence type="ECO:0000256" key="3">
    <source>
        <dbReference type="ARBA" id="ARBA00022448"/>
    </source>
</evidence>
<protein>
    <submittedName>
        <fullName evidence="19">TonB-dependent siderophore receptor</fullName>
    </submittedName>
</protein>
<evidence type="ECO:0000256" key="7">
    <source>
        <dbReference type="ARBA" id="ARBA00022729"/>
    </source>
</evidence>
<dbReference type="GO" id="GO:0015891">
    <property type="term" value="P:siderophore transport"/>
    <property type="evidence" value="ECO:0007669"/>
    <property type="project" value="InterPro"/>
</dbReference>
<keyword evidence="4 14" id="KW-1134">Transmembrane beta strand</keyword>
<dbReference type="CDD" id="cd01347">
    <property type="entry name" value="ligand_gated_channel"/>
    <property type="match status" value="1"/>
</dbReference>
<evidence type="ECO:0000256" key="2">
    <source>
        <dbReference type="ARBA" id="ARBA00009810"/>
    </source>
</evidence>
<dbReference type="GO" id="GO:0009279">
    <property type="term" value="C:cell outer membrane"/>
    <property type="evidence" value="ECO:0007669"/>
    <property type="project" value="UniProtKB-SubCell"/>
</dbReference>
<evidence type="ECO:0000256" key="1">
    <source>
        <dbReference type="ARBA" id="ARBA00004571"/>
    </source>
</evidence>
<sequence>MPRPTRRSPAFPFPRRHGAAPAVIATALAAGVTPAAWGQDLSGREESQTLPAITVTGSAAEGPSEDTGSYTTRDTSVGTKMPTSQKETPQSVSVMTRERMDQQNLTTLDQVMGQATGVTTDLSGTAVIPAFYIRGYPVEYFEYDGVPIQTGGASWAMPDMIMFDRVEILRGAGGLFNGAGQPGGVVNLVRKRPTLEPRLSGSLSAGSWDAYRGELDYSTPLNRSGSVRGRVAASYDDRGSHVDYANSRQRAVYGIVEADVTDDTTVSVGASYSKRDWRPAMMGLPRYKDGGDLGLPRSTFLSTPWTHWNFETTQVFADLSHRFNSDWKLKLSAVSDHETSDLKYAYVSGAVDRTTHMGPVLNGGANAYDNKQIGLDANLTGAFQAFGLRHEVVVGANWYDRKAESEGGRLPGFGGTPVDVFHFDPSSIPDPGDPVWTSDSRTDTRQYGVYGATRLKLGEPLTLLLGGRVSWWKSSTRNLMTGASTSDYRQSARFTPYAGIVHDLNPTWSVYASYADIFRVQSNYKDDDGKSLPPVVGANYEAGIKGAFDDGRLNASFSVFRIRESNRAILVSPLAVDNCCYATNGKVQSQGFEAEVSGELASGWQAMAGYTFNTTRYLQDATYQGQSFRSFAPKHLLRLWTTYRLPGELNAWTIGGGVDVQSGIYSTGGSPSVKVTQGGYAVANAYLGYRIDKHWSVALNVNNLFDRTYYARLGSAGAFGPANFGNVYGEPRNVMLTLRAKL</sequence>
<dbReference type="FunFam" id="2.170.130.10:FF:000010">
    <property type="entry name" value="Ferripyoverdine receptor"/>
    <property type="match status" value="1"/>
</dbReference>
<keyword evidence="8" id="KW-0408">Iron</keyword>
<comment type="similarity">
    <text evidence="2 14 15">Belongs to the TonB-dependent receptor family.</text>
</comment>
<dbReference type="Gene3D" id="2.40.170.20">
    <property type="entry name" value="TonB-dependent receptor, beta-barrel domain"/>
    <property type="match status" value="1"/>
</dbReference>
<dbReference type="Pfam" id="PF07715">
    <property type="entry name" value="Plug"/>
    <property type="match status" value="1"/>
</dbReference>
<evidence type="ECO:0000256" key="6">
    <source>
        <dbReference type="ARBA" id="ARBA00022692"/>
    </source>
</evidence>
<dbReference type="GO" id="GO:0015344">
    <property type="term" value="F:siderophore uptake transmembrane transporter activity"/>
    <property type="evidence" value="ECO:0007669"/>
    <property type="project" value="TreeGrafter"/>
</dbReference>
<evidence type="ECO:0000256" key="10">
    <source>
        <dbReference type="ARBA" id="ARBA00023077"/>
    </source>
</evidence>
<feature type="domain" description="TonB-dependent receptor-like beta-barrel" evidence="17">
    <location>
        <begin position="299"/>
        <end position="704"/>
    </location>
</feature>
<comment type="subcellular location">
    <subcellularLocation>
        <location evidence="1 14">Cell outer membrane</location>
        <topology evidence="1 14">Multi-pass membrane protein</topology>
    </subcellularLocation>
</comment>
<evidence type="ECO:0000256" key="16">
    <source>
        <dbReference type="SAM" id="MobiDB-lite"/>
    </source>
</evidence>
<feature type="domain" description="TonB-dependent receptor plug" evidence="18">
    <location>
        <begin position="85"/>
        <end position="185"/>
    </location>
</feature>
<keyword evidence="6 14" id="KW-0812">Transmembrane</keyword>
<evidence type="ECO:0000259" key="18">
    <source>
        <dbReference type="Pfam" id="PF07715"/>
    </source>
</evidence>
<evidence type="ECO:0000256" key="14">
    <source>
        <dbReference type="PROSITE-ProRule" id="PRU01360"/>
    </source>
</evidence>
<keyword evidence="12 19" id="KW-0675">Receptor</keyword>
<keyword evidence="13 14" id="KW-0998">Cell outer membrane</keyword>
<keyword evidence="9" id="KW-0406">Ion transport</keyword>
<dbReference type="OrthoDB" id="174652at2"/>
<dbReference type="Pfam" id="PF00593">
    <property type="entry name" value="TonB_dep_Rec_b-barrel"/>
    <property type="match status" value="1"/>
</dbReference>
<evidence type="ECO:0000256" key="11">
    <source>
        <dbReference type="ARBA" id="ARBA00023136"/>
    </source>
</evidence>
<dbReference type="Proteomes" id="UP000216020">
    <property type="component" value="Unassembled WGS sequence"/>
</dbReference>
<dbReference type="InterPro" id="IPR012910">
    <property type="entry name" value="Plug_dom"/>
</dbReference>
<dbReference type="PANTHER" id="PTHR32552">
    <property type="entry name" value="FERRICHROME IRON RECEPTOR-RELATED"/>
    <property type="match status" value="1"/>
</dbReference>
<dbReference type="EMBL" id="NEVM01000002">
    <property type="protein sequence ID" value="OZI34021.1"/>
    <property type="molecule type" value="Genomic_DNA"/>
</dbReference>
<dbReference type="GO" id="GO:0038023">
    <property type="term" value="F:signaling receptor activity"/>
    <property type="evidence" value="ECO:0007669"/>
    <property type="project" value="InterPro"/>
</dbReference>
<dbReference type="Gene3D" id="2.170.130.10">
    <property type="entry name" value="TonB-dependent receptor, plug domain"/>
    <property type="match status" value="1"/>
</dbReference>
<evidence type="ECO:0000256" key="5">
    <source>
        <dbReference type="ARBA" id="ARBA00022496"/>
    </source>
</evidence>
<keyword evidence="20" id="KW-1185">Reference proteome</keyword>
<evidence type="ECO:0000256" key="9">
    <source>
        <dbReference type="ARBA" id="ARBA00023065"/>
    </source>
</evidence>
<keyword evidence="10 15" id="KW-0798">TonB box</keyword>
<keyword evidence="7" id="KW-0732">Signal</keyword>
<gene>
    <name evidence="19" type="ORF">CAL29_10700</name>
</gene>
<dbReference type="InterPro" id="IPR039426">
    <property type="entry name" value="TonB-dep_rcpt-like"/>
</dbReference>
<dbReference type="InterPro" id="IPR010105">
    <property type="entry name" value="TonB_sidphr_rcpt"/>
</dbReference>
<proteinExistence type="inferred from homology"/>
<dbReference type="PROSITE" id="PS52016">
    <property type="entry name" value="TONB_DEPENDENT_REC_3"/>
    <property type="match status" value="1"/>
</dbReference>
<accession>A0A261SAC2</accession>
<name>A0A261SAC2_9BORD</name>
<keyword evidence="11 14" id="KW-0472">Membrane</keyword>
<evidence type="ECO:0000256" key="15">
    <source>
        <dbReference type="RuleBase" id="RU003357"/>
    </source>
</evidence>